<evidence type="ECO:0000256" key="1">
    <source>
        <dbReference type="SAM" id="MobiDB-lite"/>
    </source>
</evidence>
<gene>
    <name evidence="2" type="ORF">CDD80_6423</name>
</gene>
<dbReference type="Proteomes" id="UP000226431">
    <property type="component" value="Unassembled WGS sequence"/>
</dbReference>
<comment type="caution">
    <text evidence="2">The sequence shown here is derived from an EMBL/GenBank/DDBJ whole genome shotgun (WGS) entry which is preliminary data.</text>
</comment>
<evidence type="ECO:0000313" key="2">
    <source>
        <dbReference type="EMBL" id="PHH80864.1"/>
    </source>
</evidence>
<feature type="region of interest" description="Disordered" evidence="1">
    <location>
        <begin position="72"/>
        <end position="95"/>
    </location>
</feature>
<keyword evidence="3" id="KW-1185">Reference proteome</keyword>
<dbReference type="AlphaFoldDB" id="A0A2C5ZN95"/>
<reference evidence="2 3" key="1">
    <citation type="submission" date="2017-06" db="EMBL/GenBank/DDBJ databases">
        <title>Ant-infecting Ophiocordyceps genomes reveal a high diversity of potential behavioral manipulation genes and a possible major role for enterotoxins.</title>
        <authorList>
            <person name="De Bekker C."/>
            <person name="Evans H.C."/>
            <person name="Brachmann A."/>
            <person name="Hughes D.P."/>
        </authorList>
    </citation>
    <scope>NUCLEOTIDE SEQUENCE [LARGE SCALE GENOMIC DNA]</scope>
    <source>
        <strain evidence="2 3">Map16</strain>
    </source>
</reference>
<evidence type="ECO:0000313" key="3">
    <source>
        <dbReference type="Proteomes" id="UP000226431"/>
    </source>
</evidence>
<protein>
    <submittedName>
        <fullName evidence="2">Uncharacterized protein</fullName>
    </submittedName>
</protein>
<sequence length="95" mass="10365">MTLPSAPALPLSCSGWLSCSRRRSPFRHPPRHVVCDISSSPSRGRIRGRPVHIPAPTSAVVLAHPHWPPVPASLRRLGSKSTRNGLVANQLRTRP</sequence>
<dbReference type="EMBL" id="NJES01000007">
    <property type="protein sequence ID" value="PHH80864.1"/>
    <property type="molecule type" value="Genomic_DNA"/>
</dbReference>
<accession>A0A2C5ZN95</accession>
<organism evidence="2 3">
    <name type="scientific">Ophiocordyceps camponoti-rufipedis</name>
    <dbReference type="NCBI Taxonomy" id="2004952"/>
    <lineage>
        <taxon>Eukaryota</taxon>
        <taxon>Fungi</taxon>
        <taxon>Dikarya</taxon>
        <taxon>Ascomycota</taxon>
        <taxon>Pezizomycotina</taxon>
        <taxon>Sordariomycetes</taxon>
        <taxon>Hypocreomycetidae</taxon>
        <taxon>Hypocreales</taxon>
        <taxon>Ophiocordycipitaceae</taxon>
        <taxon>Ophiocordyceps</taxon>
    </lineage>
</organism>
<name>A0A2C5ZN95_9HYPO</name>
<proteinExistence type="predicted"/>